<evidence type="ECO:0000313" key="1">
    <source>
        <dbReference type="EMBL" id="CAE8631476.1"/>
    </source>
</evidence>
<proteinExistence type="predicted"/>
<keyword evidence="2" id="KW-1185">Reference proteome</keyword>
<name>A0A813H1A2_POLGL</name>
<organism evidence="1 2">
    <name type="scientific">Polarella glacialis</name>
    <name type="common">Dinoflagellate</name>
    <dbReference type="NCBI Taxonomy" id="89957"/>
    <lineage>
        <taxon>Eukaryota</taxon>
        <taxon>Sar</taxon>
        <taxon>Alveolata</taxon>
        <taxon>Dinophyceae</taxon>
        <taxon>Suessiales</taxon>
        <taxon>Suessiaceae</taxon>
        <taxon>Polarella</taxon>
    </lineage>
</organism>
<protein>
    <submittedName>
        <fullName evidence="1">Uncharacterized protein</fullName>
    </submittedName>
</protein>
<feature type="non-terminal residue" evidence="1">
    <location>
        <position position="628"/>
    </location>
</feature>
<comment type="caution">
    <text evidence="1">The sequence shown here is derived from an EMBL/GenBank/DDBJ whole genome shotgun (WGS) entry which is preliminary data.</text>
</comment>
<sequence length="628" mass="71394">LALAGQILVVLGGLSDEGKQCERSVRLSGFPPHLDWLNHEFVDTGRQHEGYVIYKLNESEVEVQQPPLYLTFVRCPASAWQGWTITGNYSQCERTFAVYGMKQQVYNDQRRILSFTHWLIPSETGFTSNPWVYAQPGLVPHVGCHPMARLGGQQRLRTAFLFHERAIHLGEDFKMTLSDLGTFGDHGRRPTEDSPCWTPGYHPKMCCQPPAGSFHACFTGRHSAEDCCRDIVNRTLPDEHVAHSVSDVKPLADSFRVDIVVRAFWREQVMLEMLAESIRVFWPLELWQSKVIFVMDAESELDHTVCAGMQFSFVECRFEALPPAFGDFADFNLTGVHRAMWSLFLADHYSDADYVAIMDADSLVHTFGVPRLLFDRTGDSPKPILSGDWGVLYLFNPLVLDLDWTAEFMHSYPFTVRRRDFAEMRGFISRKMGEQDFDRAYLLLLRRLAHASYQSNWWNQYQMEGISFHAIAGSYLWNHARDSYFWSIRNGGFIGVPTAHTCPSLFVATHMAEGLEGPEASKSGRIGRTGSSFPIAYRAKAYAIMEMGLDRTAADPRALHDLVFSPRAGTVWDFPLGSRGAWQDEYASHCVHRNLSSLWQAYLQLDFEAEKAQAYSRLYGQGGTPRKT</sequence>
<accession>A0A813H1A2</accession>
<dbReference type="AlphaFoldDB" id="A0A813H1A2"/>
<reference evidence="1" key="1">
    <citation type="submission" date="2021-02" db="EMBL/GenBank/DDBJ databases">
        <authorList>
            <person name="Dougan E. K."/>
            <person name="Rhodes N."/>
            <person name="Thang M."/>
            <person name="Chan C."/>
        </authorList>
    </citation>
    <scope>NUCLEOTIDE SEQUENCE</scope>
</reference>
<gene>
    <name evidence="1" type="ORF">PGLA1383_LOCUS47582</name>
</gene>
<evidence type="ECO:0000313" key="2">
    <source>
        <dbReference type="Proteomes" id="UP000654075"/>
    </source>
</evidence>
<dbReference type="EMBL" id="CAJNNV010030138">
    <property type="protein sequence ID" value="CAE8631476.1"/>
    <property type="molecule type" value="Genomic_DNA"/>
</dbReference>
<dbReference type="Proteomes" id="UP000654075">
    <property type="component" value="Unassembled WGS sequence"/>
</dbReference>